<proteinExistence type="inferred from homology"/>
<dbReference type="RefSeq" id="WP_377940622.1">
    <property type="nucleotide sequence ID" value="NZ_JBHUCX010000004.1"/>
</dbReference>
<feature type="transmembrane region" description="Helical" evidence="7">
    <location>
        <begin position="276"/>
        <end position="298"/>
    </location>
</feature>
<comment type="subcellular location">
    <subcellularLocation>
        <location evidence="1 7">Cell membrane</location>
        <topology evidence="1 7">Multi-pass membrane protein</topology>
    </subcellularLocation>
</comment>
<evidence type="ECO:0000256" key="2">
    <source>
        <dbReference type="ARBA" id="ARBA00022448"/>
    </source>
</evidence>
<dbReference type="EMBL" id="JBHUCX010000004">
    <property type="protein sequence ID" value="MFD1673262.1"/>
    <property type="molecule type" value="Genomic_DNA"/>
</dbReference>
<keyword evidence="2 7" id="KW-0813">Transport</keyword>
<reference evidence="10" key="1">
    <citation type="journal article" date="2019" name="Int. J. Syst. Evol. Microbiol.">
        <title>The Global Catalogue of Microorganisms (GCM) 10K type strain sequencing project: providing services to taxonomists for standard genome sequencing and annotation.</title>
        <authorList>
            <consortium name="The Broad Institute Genomics Platform"/>
            <consortium name="The Broad Institute Genome Sequencing Center for Infectious Disease"/>
            <person name="Wu L."/>
            <person name="Ma J."/>
        </authorList>
    </citation>
    <scope>NUCLEOTIDE SEQUENCE [LARGE SCALE GENOMIC DNA]</scope>
    <source>
        <strain evidence="10">CGMCC 1.12286</strain>
    </source>
</reference>
<dbReference type="InterPro" id="IPR035906">
    <property type="entry name" value="MetI-like_sf"/>
</dbReference>
<gene>
    <name evidence="9" type="ORF">ACFSB2_00815</name>
</gene>
<name>A0ABW4JAM6_9BACL</name>
<protein>
    <submittedName>
        <fullName evidence="9">Carbohydrate ABC transporter permease</fullName>
    </submittedName>
</protein>
<evidence type="ECO:0000256" key="5">
    <source>
        <dbReference type="ARBA" id="ARBA00022989"/>
    </source>
</evidence>
<evidence type="ECO:0000256" key="3">
    <source>
        <dbReference type="ARBA" id="ARBA00022475"/>
    </source>
</evidence>
<dbReference type="PANTHER" id="PTHR30193">
    <property type="entry name" value="ABC TRANSPORTER PERMEASE PROTEIN"/>
    <property type="match status" value="1"/>
</dbReference>
<organism evidence="9 10">
    <name type="scientific">Alicyclobacillus fodiniaquatilis</name>
    <dbReference type="NCBI Taxonomy" id="1661150"/>
    <lineage>
        <taxon>Bacteria</taxon>
        <taxon>Bacillati</taxon>
        <taxon>Bacillota</taxon>
        <taxon>Bacilli</taxon>
        <taxon>Bacillales</taxon>
        <taxon>Alicyclobacillaceae</taxon>
        <taxon>Alicyclobacillus</taxon>
    </lineage>
</organism>
<evidence type="ECO:0000256" key="6">
    <source>
        <dbReference type="ARBA" id="ARBA00023136"/>
    </source>
</evidence>
<keyword evidence="10" id="KW-1185">Reference proteome</keyword>
<sequence>MSLTMTDKNKASQFKSGRNPRVRRNRIIGWLFIAPWAIGFLVFALYPFLSSLYYSFTSFDMLSPPKWIAFGNYGRLLHDPLFWRSLYNTLYYTIISVPVSTVLAIAVALLLNMKVHGQSIYRTIFYLPSVVPIVASSVLWLWLFNPSFGLINSFLRAVGLPAPGWLFSQLWVKPSLIIMGLWGLGAPIVIYLAALQGVPQELYEAAELEGCGRWRRIWHITVPMISPVILFNVIMGLINSFQYFTQAYVMTQGGPDNASLFYAVYLYRQAFQYLNFGYASAMAWLLFIVILAATVLVFRSSAKWVYYGGDR</sequence>
<feature type="transmembrane region" description="Helical" evidence="7">
    <location>
        <begin position="90"/>
        <end position="111"/>
    </location>
</feature>
<dbReference type="PROSITE" id="PS50928">
    <property type="entry name" value="ABC_TM1"/>
    <property type="match status" value="1"/>
</dbReference>
<comment type="similarity">
    <text evidence="7">Belongs to the binding-protein-dependent transport system permease family.</text>
</comment>
<dbReference type="CDD" id="cd06261">
    <property type="entry name" value="TM_PBP2"/>
    <property type="match status" value="1"/>
</dbReference>
<feature type="transmembrane region" description="Helical" evidence="7">
    <location>
        <begin position="176"/>
        <end position="195"/>
    </location>
</feature>
<evidence type="ECO:0000256" key="7">
    <source>
        <dbReference type="RuleBase" id="RU363032"/>
    </source>
</evidence>
<dbReference type="InterPro" id="IPR000515">
    <property type="entry name" value="MetI-like"/>
</dbReference>
<keyword evidence="3" id="KW-1003">Cell membrane</keyword>
<keyword evidence="4 7" id="KW-0812">Transmembrane</keyword>
<evidence type="ECO:0000259" key="8">
    <source>
        <dbReference type="PROSITE" id="PS50928"/>
    </source>
</evidence>
<feature type="transmembrane region" description="Helical" evidence="7">
    <location>
        <begin position="123"/>
        <end position="143"/>
    </location>
</feature>
<keyword evidence="5 7" id="KW-1133">Transmembrane helix</keyword>
<keyword evidence="6 7" id="KW-0472">Membrane</keyword>
<accession>A0ABW4JAM6</accession>
<dbReference type="InterPro" id="IPR051393">
    <property type="entry name" value="ABC_transporter_permease"/>
</dbReference>
<evidence type="ECO:0000256" key="1">
    <source>
        <dbReference type="ARBA" id="ARBA00004651"/>
    </source>
</evidence>
<evidence type="ECO:0000313" key="10">
    <source>
        <dbReference type="Proteomes" id="UP001597079"/>
    </source>
</evidence>
<dbReference type="PANTHER" id="PTHR30193:SF1">
    <property type="entry name" value="ABC TRANSPORTER PERMEASE PROTEIN YESP-RELATED"/>
    <property type="match status" value="1"/>
</dbReference>
<feature type="domain" description="ABC transmembrane type-1" evidence="8">
    <location>
        <begin position="86"/>
        <end position="297"/>
    </location>
</feature>
<dbReference type="SUPFAM" id="SSF161098">
    <property type="entry name" value="MetI-like"/>
    <property type="match status" value="1"/>
</dbReference>
<dbReference type="Pfam" id="PF00528">
    <property type="entry name" value="BPD_transp_1"/>
    <property type="match status" value="1"/>
</dbReference>
<evidence type="ECO:0000313" key="9">
    <source>
        <dbReference type="EMBL" id="MFD1673262.1"/>
    </source>
</evidence>
<comment type="caution">
    <text evidence="9">The sequence shown here is derived from an EMBL/GenBank/DDBJ whole genome shotgun (WGS) entry which is preliminary data.</text>
</comment>
<feature type="transmembrane region" description="Helical" evidence="7">
    <location>
        <begin position="216"/>
        <end position="238"/>
    </location>
</feature>
<evidence type="ECO:0000256" key="4">
    <source>
        <dbReference type="ARBA" id="ARBA00022692"/>
    </source>
</evidence>
<feature type="transmembrane region" description="Helical" evidence="7">
    <location>
        <begin position="27"/>
        <end position="49"/>
    </location>
</feature>
<dbReference type="Gene3D" id="1.10.3720.10">
    <property type="entry name" value="MetI-like"/>
    <property type="match status" value="1"/>
</dbReference>
<dbReference type="Proteomes" id="UP001597079">
    <property type="component" value="Unassembled WGS sequence"/>
</dbReference>